<sequence>MELHPSLRATTADLLKHPFMLRYCPPALRCPPPAMRNNVPRMMTMATRPGDFIGC</sequence>
<accession>A0A3P6DNB9</accession>
<gene>
    <name evidence="1" type="ORF">BOLC2T10562H</name>
</gene>
<dbReference type="EMBL" id="LR031874">
    <property type="protein sequence ID" value="VDD25051.1"/>
    <property type="molecule type" value="Genomic_DNA"/>
</dbReference>
<evidence type="ECO:0000313" key="1">
    <source>
        <dbReference type="EMBL" id="VDD25051.1"/>
    </source>
</evidence>
<reference evidence="1" key="1">
    <citation type="submission" date="2018-11" db="EMBL/GenBank/DDBJ databases">
        <authorList>
            <consortium name="Genoscope - CEA"/>
            <person name="William W."/>
        </authorList>
    </citation>
    <scope>NUCLEOTIDE SEQUENCE</scope>
</reference>
<name>A0A3P6DNB9_BRAOL</name>
<proteinExistence type="predicted"/>
<evidence type="ECO:0008006" key="2">
    <source>
        <dbReference type="Google" id="ProtNLM"/>
    </source>
</evidence>
<protein>
    <recommendedName>
        <fullName evidence="2">Protein kinase domain-containing protein</fullName>
    </recommendedName>
</protein>
<dbReference type="AlphaFoldDB" id="A0A3P6DNB9"/>
<organism evidence="1">
    <name type="scientific">Brassica oleracea</name>
    <name type="common">Wild cabbage</name>
    <dbReference type="NCBI Taxonomy" id="3712"/>
    <lineage>
        <taxon>Eukaryota</taxon>
        <taxon>Viridiplantae</taxon>
        <taxon>Streptophyta</taxon>
        <taxon>Embryophyta</taxon>
        <taxon>Tracheophyta</taxon>
        <taxon>Spermatophyta</taxon>
        <taxon>Magnoliopsida</taxon>
        <taxon>eudicotyledons</taxon>
        <taxon>Gunneridae</taxon>
        <taxon>Pentapetalae</taxon>
        <taxon>rosids</taxon>
        <taxon>malvids</taxon>
        <taxon>Brassicales</taxon>
        <taxon>Brassicaceae</taxon>
        <taxon>Brassiceae</taxon>
        <taxon>Brassica</taxon>
    </lineage>
</organism>